<feature type="region of interest" description="Disordered" evidence="1">
    <location>
        <begin position="453"/>
        <end position="486"/>
    </location>
</feature>
<keyword evidence="2 3" id="KW-0812">Transmembrane</keyword>
<feature type="compositionally biased region" description="Polar residues" evidence="1">
    <location>
        <begin position="454"/>
        <end position="465"/>
    </location>
</feature>
<dbReference type="HOGENOM" id="CLU_009697_1_0_1"/>
<keyword evidence="4" id="KW-1185">Reference proteome</keyword>
<sequence>MVTRIDLFGSEILLRFDGKQSYQTQLGSVVTILIVGFISFRLAFIVLDAFQRSNPQVIYNERQVDDPAAFNATSYSFPFAIAMEDPVLQNYYIDESIYTVSATFKQKFLVYNETTQNYVTIWNNTVLQLKPCTLDNFQNPSNRNYYTQLNYTNMYCLPPDFNIAIQGDFPSSVFSYLLLTVQQCTHNCKSKDQITKFLNNANFGMQLSDSYVDPTSKDNPYKVYSRDMFWGTSPQLPKDVHIYLRNNYVYSDFGWFFSDIQTQKYPSFSYQEDTTYPPYSQQYILRIMIRFEKQKEGVYKRTYQNFNSIISEIGGFTQSLLAIGYLFCKNFSKLKLNLELINQYFNYDETSLENNQNDQEDKSSQKQQQFDLQQSLTDEQYQDEIKVNEEKFKSLRKRNFLNQNSFENKVKNQNKQDQNSLSPSFNKFSINNNMSFLKASPAAAHQNIYHIKNNKQQFNQSSINKPTRDKSKTNNSNTLNSPDEQNIFGQDSKIYFKKANAATQRKKESQFKQMIEKKINKINVSTWEYFKSFIIPTEKYKKKKQIIKYSVDKLYHNLDIFNILKKLVDVEKLKRLLLDQDQLRLFDCLPNPTIQPDLAFKKQSSQIWDQKNKEVDLMYQDERSEMQKLSDAFQSYMNITQKQNQRGIDKKIINLLDRNLLQIFQKEAEERQNMQMTRQNSESPKCNIYNQVLSQSNMPQKVFQLFQQQNQIKQDSILDANSCNQSDLSCVLDEFMKVEVQNKSNQATQIKDCFSNQEALKTSQLISTNIVLRLEKQKLPNQFESKTNQLDKI</sequence>
<dbReference type="GeneID" id="7825104"/>
<protein>
    <submittedName>
        <fullName evidence="3">Transmembrane protein, putative</fullName>
    </submittedName>
</protein>
<keyword evidence="2" id="KW-0472">Membrane</keyword>
<reference evidence="4" key="1">
    <citation type="journal article" date="2006" name="PLoS Biol.">
        <title>Macronuclear genome sequence of the ciliate Tetrahymena thermophila, a model eukaryote.</title>
        <authorList>
            <person name="Eisen J.A."/>
            <person name="Coyne R.S."/>
            <person name="Wu M."/>
            <person name="Wu D."/>
            <person name="Thiagarajan M."/>
            <person name="Wortman J.R."/>
            <person name="Badger J.H."/>
            <person name="Ren Q."/>
            <person name="Amedeo P."/>
            <person name="Jones K.M."/>
            <person name="Tallon L.J."/>
            <person name="Delcher A.L."/>
            <person name="Salzberg S.L."/>
            <person name="Silva J.C."/>
            <person name="Haas B.J."/>
            <person name="Majoros W.H."/>
            <person name="Farzad M."/>
            <person name="Carlton J.M."/>
            <person name="Smith R.K. Jr."/>
            <person name="Garg J."/>
            <person name="Pearlman R.E."/>
            <person name="Karrer K.M."/>
            <person name="Sun L."/>
            <person name="Manning G."/>
            <person name="Elde N.C."/>
            <person name="Turkewitz A.P."/>
            <person name="Asai D.J."/>
            <person name="Wilkes D.E."/>
            <person name="Wang Y."/>
            <person name="Cai H."/>
            <person name="Collins K."/>
            <person name="Stewart B.A."/>
            <person name="Lee S.R."/>
            <person name="Wilamowska K."/>
            <person name="Weinberg Z."/>
            <person name="Ruzzo W.L."/>
            <person name="Wloga D."/>
            <person name="Gaertig J."/>
            <person name="Frankel J."/>
            <person name="Tsao C.-C."/>
            <person name="Gorovsky M.A."/>
            <person name="Keeling P.J."/>
            <person name="Waller R.F."/>
            <person name="Patron N.J."/>
            <person name="Cherry J.M."/>
            <person name="Stover N.A."/>
            <person name="Krieger C.J."/>
            <person name="del Toro C."/>
            <person name="Ryder H.F."/>
            <person name="Williamson S.C."/>
            <person name="Barbeau R.A."/>
            <person name="Hamilton E.P."/>
            <person name="Orias E."/>
        </authorList>
    </citation>
    <scope>NUCLEOTIDE SEQUENCE [LARGE SCALE GENOMIC DNA]</scope>
    <source>
        <strain evidence="4">SB210</strain>
    </source>
</reference>
<gene>
    <name evidence="3" type="ORF">TTHERM_00399290</name>
</gene>
<dbReference type="InParanoid" id="I7MDZ9"/>
<evidence type="ECO:0000256" key="1">
    <source>
        <dbReference type="SAM" id="MobiDB-lite"/>
    </source>
</evidence>
<dbReference type="PANTHER" id="PTHR31398">
    <property type="entry name" value="MEIOTIC NUCLEAR DIVISION PROTEIN 1 HOMOLOG"/>
    <property type="match status" value="1"/>
</dbReference>
<organism evidence="3 4">
    <name type="scientific">Tetrahymena thermophila (strain SB210)</name>
    <dbReference type="NCBI Taxonomy" id="312017"/>
    <lineage>
        <taxon>Eukaryota</taxon>
        <taxon>Sar</taxon>
        <taxon>Alveolata</taxon>
        <taxon>Ciliophora</taxon>
        <taxon>Intramacronucleata</taxon>
        <taxon>Oligohymenophorea</taxon>
        <taxon>Hymenostomatida</taxon>
        <taxon>Tetrahymenina</taxon>
        <taxon>Tetrahymenidae</taxon>
        <taxon>Tetrahymena</taxon>
    </lineage>
</organism>
<dbReference type="OrthoDB" id="296869at2759"/>
<keyword evidence="2" id="KW-1133">Transmembrane helix</keyword>
<dbReference type="KEGG" id="tet:TTHERM_00399290"/>
<dbReference type="GO" id="GO:0007131">
    <property type="term" value="P:reciprocal meiotic recombination"/>
    <property type="evidence" value="ECO:0007669"/>
    <property type="project" value="TreeGrafter"/>
</dbReference>
<dbReference type="Proteomes" id="UP000009168">
    <property type="component" value="Unassembled WGS sequence"/>
</dbReference>
<feature type="transmembrane region" description="Helical" evidence="2">
    <location>
        <begin position="26"/>
        <end position="47"/>
    </location>
</feature>
<dbReference type="OMA" id="YMIALQI"/>
<evidence type="ECO:0000313" key="4">
    <source>
        <dbReference type="Proteomes" id="UP000009168"/>
    </source>
</evidence>
<name>I7MDZ9_TETTS</name>
<dbReference type="AlphaFoldDB" id="I7MDZ9"/>
<dbReference type="EMBL" id="GG662719">
    <property type="protein sequence ID" value="EAR93757.1"/>
    <property type="molecule type" value="Genomic_DNA"/>
</dbReference>
<dbReference type="GO" id="GO:0005634">
    <property type="term" value="C:nucleus"/>
    <property type="evidence" value="ECO:0007669"/>
    <property type="project" value="TreeGrafter"/>
</dbReference>
<feature type="region of interest" description="Disordered" evidence="1">
    <location>
        <begin position="353"/>
        <end position="377"/>
    </location>
</feature>
<dbReference type="RefSeq" id="XP_001014002.1">
    <property type="nucleotide sequence ID" value="XM_001014002.1"/>
</dbReference>
<evidence type="ECO:0000256" key="2">
    <source>
        <dbReference type="SAM" id="Phobius"/>
    </source>
</evidence>
<feature type="compositionally biased region" description="Low complexity" evidence="1">
    <location>
        <begin position="365"/>
        <end position="375"/>
    </location>
</feature>
<accession>I7MDZ9</accession>
<dbReference type="PANTHER" id="PTHR31398:SF0">
    <property type="entry name" value="MEIOTIC NUCLEAR DIVISION PROTEIN 1 HOMOLOG"/>
    <property type="match status" value="1"/>
</dbReference>
<proteinExistence type="predicted"/>
<evidence type="ECO:0000313" key="3">
    <source>
        <dbReference type="EMBL" id="EAR93757.1"/>
    </source>
</evidence>